<feature type="compositionally biased region" description="Low complexity" evidence="2">
    <location>
        <begin position="361"/>
        <end position="382"/>
    </location>
</feature>
<protein>
    <submittedName>
        <fullName evidence="5">PPE family protein</fullName>
    </submittedName>
</protein>
<evidence type="ECO:0000313" key="5">
    <source>
        <dbReference type="EMBL" id="BBZ12424.1"/>
    </source>
</evidence>
<dbReference type="InterPro" id="IPR022171">
    <property type="entry name" value="PPE_C"/>
</dbReference>
<accession>A0ABN6B7L3</accession>
<sequence>MVAVLDFGALPPELNSGRMYAGPGSESMLAAAAAWDGLAAELHSVASTYNSVISALTSGPWRGPASASTAAASAPYATWMSAMAAQAEQAGAQARDAADAYHAAFAMTVPPAVVAANRAQLATLTATNFFGINSPAIAANEAQYAEMWAQDALAMYGYAANSAVATQLTPFTSPPQTTNTAGLASQGAAVAHATGAAATQQSTLSPLISAIPNALQQLSSPATSTSSSTGVTTPWGSVIGGSGSSGLSGIMNDWPSLLPGYLMVSATPLYALSSVLGMAQTLQGLTTAGAWEAAEGAAGALESGIGNTGVLAGVGQAASLGPLSVPPSWGTSVQTGMLTSAGAAMPGTGANPLTGTPPSVLGGLPRGAASGPGSSPGPRYGSVPTVMARPPSAGYGGVM</sequence>
<reference evidence="5 6" key="1">
    <citation type="journal article" date="2019" name="Emerg. Microbes Infect.">
        <title>Comprehensive subspecies identification of 175 nontuberculous mycobacteria species based on 7547 genomic profiles.</title>
        <authorList>
            <person name="Matsumoto Y."/>
            <person name="Kinjo T."/>
            <person name="Motooka D."/>
            <person name="Nabeya D."/>
            <person name="Jung N."/>
            <person name="Uechi K."/>
            <person name="Horii T."/>
            <person name="Iida T."/>
            <person name="Fujita J."/>
            <person name="Nakamura S."/>
        </authorList>
    </citation>
    <scope>NUCLEOTIDE SEQUENCE [LARGE SCALE GENOMIC DNA]</scope>
    <source>
        <strain evidence="5 6">JCM 12687</strain>
    </source>
</reference>
<dbReference type="Pfam" id="PF12484">
    <property type="entry name" value="PPE-SVP"/>
    <property type="match status" value="1"/>
</dbReference>
<feature type="domain" description="PPE" evidence="3">
    <location>
        <begin position="6"/>
        <end position="169"/>
    </location>
</feature>
<dbReference type="Pfam" id="PF00823">
    <property type="entry name" value="PPE"/>
    <property type="match status" value="1"/>
</dbReference>
<keyword evidence="6" id="KW-1185">Reference proteome</keyword>
<dbReference type="Gene3D" id="1.20.1260.20">
    <property type="entry name" value="PPE superfamily"/>
    <property type="match status" value="1"/>
</dbReference>
<evidence type="ECO:0000259" key="4">
    <source>
        <dbReference type="Pfam" id="PF12484"/>
    </source>
</evidence>
<gene>
    <name evidence="5" type="primary">PPE31_2</name>
    <name evidence="5" type="ORF">MBRA_26190</name>
</gene>
<evidence type="ECO:0000313" key="6">
    <source>
        <dbReference type="Proteomes" id="UP000467379"/>
    </source>
</evidence>
<dbReference type="InterPro" id="IPR000030">
    <property type="entry name" value="PPE_dom"/>
</dbReference>
<evidence type="ECO:0000256" key="1">
    <source>
        <dbReference type="ARBA" id="ARBA00010652"/>
    </source>
</evidence>
<organism evidence="5 6">
    <name type="scientific">Mycobacterium branderi</name>
    <dbReference type="NCBI Taxonomy" id="43348"/>
    <lineage>
        <taxon>Bacteria</taxon>
        <taxon>Bacillati</taxon>
        <taxon>Actinomycetota</taxon>
        <taxon>Actinomycetes</taxon>
        <taxon>Mycobacteriales</taxon>
        <taxon>Mycobacteriaceae</taxon>
        <taxon>Mycobacterium</taxon>
    </lineage>
</organism>
<evidence type="ECO:0000256" key="2">
    <source>
        <dbReference type="SAM" id="MobiDB-lite"/>
    </source>
</evidence>
<dbReference type="RefSeq" id="WP_139799479.1">
    <property type="nucleotide sequence ID" value="NZ_AP022606.1"/>
</dbReference>
<feature type="domain" description="PPE family C-terminal" evidence="4">
    <location>
        <begin position="312"/>
        <end position="390"/>
    </location>
</feature>
<dbReference type="InterPro" id="IPR038332">
    <property type="entry name" value="PPE_sf"/>
</dbReference>
<proteinExistence type="inferred from homology"/>
<dbReference type="PANTHER" id="PTHR46766:SF1">
    <property type="entry name" value="GLUTAMINE-RICH PROTEIN 2"/>
    <property type="match status" value="1"/>
</dbReference>
<feature type="region of interest" description="Disordered" evidence="2">
    <location>
        <begin position="344"/>
        <end position="399"/>
    </location>
</feature>
<dbReference type="EMBL" id="AP022606">
    <property type="protein sequence ID" value="BBZ12424.1"/>
    <property type="molecule type" value="Genomic_DNA"/>
</dbReference>
<dbReference type="PANTHER" id="PTHR46766">
    <property type="entry name" value="GLUTAMINE-RICH PROTEIN 2"/>
    <property type="match status" value="1"/>
</dbReference>
<dbReference type="Proteomes" id="UP000467379">
    <property type="component" value="Chromosome"/>
</dbReference>
<evidence type="ECO:0000259" key="3">
    <source>
        <dbReference type="Pfam" id="PF00823"/>
    </source>
</evidence>
<name>A0ABN6B7L3_9MYCO</name>
<comment type="similarity">
    <text evidence="1">Belongs to the mycobacterial PPE family.</text>
</comment>
<dbReference type="SUPFAM" id="SSF140459">
    <property type="entry name" value="PE/PPE dimer-like"/>
    <property type="match status" value="1"/>
</dbReference>